<name>A0ABW7Q549_9MICO</name>
<keyword evidence="2" id="KW-1185">Reference proteome</keyword>
<evidence type="ECO:0000313" key="1">
    <source>
        <dbReference type="EMBL" id="MFH8249498.1"/>
    </source>
</evidence>
<reference evidence="1 2" key="1">
    <citation type="submission" date="2024-09" db="EMBL/GenBank/DDBJ databases">
        <authorList>
            <person name="Pan X."/>
        </authorList>
    </citation>
    <scope>NUCLEOTIDE SEQUENCE [LARGE SCALE GENOMIC DNA]</scope>
    <source>
        <strain evidence="1 2">B2969</strain>
    </source>
</reference>
<gene>
    <name evidence="1" type="ORF">ACH3VR_03920</name>
</gene>
<protein>
    <submittedName>
        <fullName evidence="1">Uncharacterized protein</fullName>
    </submittedName>
</protein>
<dbReference type="RefSeq" id="WP_396639433.1">
    <property type="nucleotide sequence ID" value="NZ_JBIQWL010000001.1"/>
</dbReference>
<accession>A0ABW7Q549</accession>
<dbReference type="EMBL" id="JBIQWL010000001">
    <property type="protein sequence ID" value="MFH8249498.1"/>
    <property type="molecule type" value="Genomic_DNA"/>
</dbReference>
<comment type="caution">
    <text evidence="1">The sequence shown here is derived from an EMBL/GenBank/DDBJ whole genome shotgun (WGS) entry which is preliminary data.</text>
</comment>
<organism evidence="1 2">
    <name type="scientific">Microbacterium alkaliflavum</name>
    <dbReference type="NCBI Taxonomy" id="3248839"/>
    <lineage>
        <taxon>Bacteria</taxon>
        <taxon>Bacillati</taxon>
        <taxon>Actinomycetota</taxon>
        <taxon>Actinomycetes</taxon>
        <taxon>Micrococcales</taxon>
        <taxon>Microbacteriaceae</taxon>
        <taxon>Microbacterium</taxon>
    </lineage>
</organism>
<proteinExistence type="predicted"/>
<evidence type="ECO:0000313" key="2">
    <source>
        <dbReference type="Proteomes" id="UP001610861"/>
    </source>
</evidence>
<sequence length="163" mass="17343">MAWAADTNLVAPPQVVITQAFAAQIPTVPQPVTPSPAVQQVQAEDHSYELRAGRAVPAASNARQVEPQYQLQANLVALAYEICIGIDEYRSKYGGLPTSLSVADDGRLTTDDVTFSAVVPAYVRLSYTPDAPLDSAFVTVADAESGLAMSCVRSADEMWIANS</sequence>
<dbReference type="Proteomes" id="UP001610861">
    <property type="component" value="Unassembled WGS sequence"/>
</dbReference>